<comment type="caution">
    <text evidence="3">The sequence shown here is derived from an EMBL/GenBank/DDBJ whole genome shotgun (WGS) entry which is preliminary data.</text>
</comment>
<feature type="region of interest" description="Disordered" evidence="2">
    <location>
        <begin position="225"/>
        <end position="268"/>
    </location>
</feature>
<dbReference type="AlphaFoldDB" id="A0A3R8PDD4"/>
<accession>A0A3R8PDD4</accession>
<reference evidence="5 6" key="1">
    <citation type="submission" date="2018-01" db="EMBL/GenBank/DDBJ databases">
        <title>Twenty Corynebacterium bovis Genomes.</title>
        <authorList>
            <person name="Gulvik C.A."/>
        </authorList>
    </citation>
    <scope>NUCLEOTIDE SEQUENCE [LARGE SCALE GENOMIC DNA]</scope>
    <source>
        <strain evidence="4 6">16-2004</strain>
        <strain evidence="3 5">F6900</strain>
    </source>
</reference>
<organism evidence="3 5">
    <name type="scientific">Corynebacterium bovis</name>
    <dbReference type="NCBI Taxonomy" id="36808"/>
    <lineage>
        <taxon>Bacteria</taxon>
        <taxon>Bacillati</taxon>
        <taxon>Actinomycetota</taxon>
        <taxon>Actinomycetes</taxon>
        <taxon>Mycobacteriales</taxon>
        <taxon>Corynebacteriaceae</taxon>
        <taxon>Corynebacterium</taxon>
    </lineage>
</organism>
<evidence type="ECO:0000313" key="6">
    <source>
        <dbReference type="Proteomes" id="UP000278422"/>
    </source>
</evidence>
<evidence type="ECO:0000313" key="3">
    <source>
        <dbReference type="EMBL" id="RRO87871.1"/>
    </source>
</evidence>
<dbReference type="EMBL" id="PQNK01000001">
    <property type="protein sequence ID" value="RRO87871.1"/>
    <property type="molecule type" value="Genomic_DNA"/>
</dbReference>
<feature type="compositionally biased region" description="Basic and acidic residues" evidence="2">
    <location>
        <begin position="238"/>
        <end position="268"/>
    </location>
</feature>
<evidence type="ECO:0000256" key="2">
    <source>
        <dbReference type="SAM" id="MobiDB-lite"/>
    </source>
</evidence>
<evidence type="ECO:0000313" key="5">
    <source>
        <dbReference type="Proteomes" id="UP000276526"/>
    </source>
</evidence>
<feature type="coiled-coil region" evidence="1">
    <location>
        <begin position="67"/>
        <end position="124"/>
    </location>
</feature>
<sequence>MLGAMYKTFQGIDDLQQMVEQAYGVPMTSNCMVPRREVQDILDEIRNAIPIEMDDAQDVLDHRDTVIADAQDRADQLVADAEAERDSILEEARARAESMVRDAEERANTTVARAEDEADRLVADARHEYDETTARAAAEADRLVAAGNDSYQRAVDEGRAEQERLVSQSEVVRSADAEARRIVESAHADSDRLRKECDVYVDSTLAQFEDSLTATLRTVGRDRAALRKGAGASGYRPTRPERDRDGGVAADRDPHELRDPRDYRDSRS</sequence>
<proteinExistence type="predicted"/>
<keyword evidence="6" id="KW-1185">Reference proteome</keyword>
<dbReference type="Gene3D" id="1.20.5.620">
    <property type="entry name" value="F1F0 ATP synthase subunit B, membrane domain"/>
    <property type="match status" value="1"/>
</dbReference>
<evidence type="ECO:0000256" key="1">
    <source>
        <dbReference type="SAM" id="Coils"/>
    </source>
</evidence>
<evidence type="ECO:0000313" key="4">
    <source>
        <dbReference type="EMBL" id="RRQ04397.1"/>
    </source>
</evidence>
<dbReference type="Proteomes" id="UP000276526">
    <property type="component" value="Unassembled WGS sequence"/>
</dbReference>
<dbReference type="PANTHER" id="PTHR38010:SF1">
    <property type="entry name" value="SLR0848 PROTEIN"/>
    <property type="match status" value="1"/>
</dbReference>
<name>A0A3R8PDD4_9CORY</name>
<dbReference type="EMBL" id="PQNQ01000009">
    <property type="protein sequence ID" value="RRQ04397.1"/>
    <property type="molecule type" value="Genomic_DNA"/>
</dbReference>
<keyword evidence="1" id="KW-0175">Coiled coil</keyword>
<dbReference type="PANTHER" id="PTHR38010">
    <property type="entry name" value="SLR0848 PROTEIN"/>
    <property type="match status" value="1"/>
</dbReference>
<gene>
    <name evidence="4" type="ORF">CXF42_04655</name>
    <name evidence="3" type="ORF">CXF48_00380</name>
</gene>
<protein>
    <recommendedName>
        <fullName evidence="7">DivIVA domain-containing protein</fullName>
    </recommendedName>
</protein>
<evidence type="ECO:0008006" key="7">
    <source>
        <dbReference type="Google" id="ProtNLM"/>
    </source>
</evidence>
<dbReference type="Proteomes" id="UP000278422">
    <property type="component" value="Unassembled WGS sequence"/>
</dbReference>